<gene>
    <name evidence="2" type="ORF">B0A49_09983</name>
</gene>
<dbReference type="PANTHER" id="PTHR42877">
    <property type="entry name" value="L-ORNITHINE N(5)-MONOOXYGENASE-RELATED"/>
    <property type="match status" value="1"/>
</dbReference>
<keyword evidence="3" id="KW-1185">Reference proteome</keyword>
<dbReference type="SUPFAM" id="SSF51905">
    <property type="entry name" value="FAD/NAD(P)-binding domain"/>
    <property type="match status" value="3"/>
</dbReference>
<evidence type="ECO:0000256" key="1">
    <source>
        <dbReference type="ARBA" id="ARBA00010139"/>
    </source>
</evidence>
<protein>
    <recommendedName>
        <fullName evidence="4">FAD/NAD(P)-binding domain-containing protein</fullName>
    </recommendedName>
</protein>
<sequence>MSAIPTLPEDGMQAQGETPILSLKVNGISHIENIVPEASHTNGVDGEVKTTSDFKIRDVPVENFRPVKVIVIGAGYSGIYCGIRIPERIRNCRLTIYEKNAGVGGTCYEFKNKRIGVIGSGSSAIQIVPNLRKISGTQLSCFVRSKTWISPPFGQALWDSLGMTSFEFSEDQKRRFHEDPEYYYKFRMDIEQGGNAEHEVTIMGTAKQKGAQSAFAEGMKQRLQKKPEIFEAIKPAFAPGCRRLTPGPGYLEALVEDNVSFVRDQISAVEEKGVRTADGKLHEIDVLVCATGFHTSAPPPFSVAGLDGQTIQKHWAERATTYLSLTTDNFPNHFMMLGPNAAIGTGSLTMMIENVGDYIIKCVRKLQKENIKSMTVNPARVRDFTRYIDAYFKGTVFLDDCKSWYRKGDRITGLWPGSTLHCIEALRSPRWEDYEYEYLEEEDGRPGNQLAWLGNGWTQNQVENRDLAWYLTPMFLEKPAYPLPEESERYKVRPFSH</sequence>
<evidence type="ECO:0000313" key="2">
    <source>
        <dbReference type="EMBL" id="TKA62678.1"/>
    </source>
</evidence>
<reference evidence="2 3" key="1">
    <citation type="submission" date="2017-03" db="EMBL/GenBank/DDBJ databases">
        <title>Genomes of endolithic fungi from Antarctica.</title>
        <authorList>
            <person name="Coleine C."/>
            <person name="Masonjones S."/>
            <person name="Stajich J.E."/>
        </authorList>
    </citation>
    <scope>NUCLEOTIDE SEQUENCE [LARGE SCALE GENOMIC DNA]</scope>
    <source>
        <strain evidence="2 3">CCFEE 5187</strain>
    </source>
</reference>
<name>A0A4U0WJL1_9PEZI</name>
<dbReference type="STRING" id="331657.A0A4U0WJL1"/>
<comment type="caution">
    <text evidence="2">The sequence shown here is derived from an EMBL/GenBank/DDBJ whole genome shotgun (WGS) entry which is preliminary data.</text>
</comment>
<comment type="similarity">
    <text evidence="1">Belongs to the FAD-binding monooxygenase family.</text>
</comment>
<dbReference type="PANTHER" id="PTHR42877:SF7">
    <property type="entry name" value="FLAVIN-BINDING MONOOXYGENASE-RELATED"/>
    <property type="match status" value="1"/>
</dbReference>
<dbReference type="Gene3D" id="3.50.50.60">
    <property type="entry name" value="FAD/NAD(P)-binding domain"/>
    <property type="match status" value="3"/>
</dbReference>
<dbReference type="Proteomes" id="UP000308768">
    <property type="component" value="Unassembled WGS sequence"/>
</dbReference>
<dbReference type="OrthoDB" id="74360at2759"/>
<organism evidence="2 3">
    <name type="scientific">Cryomyces minteri</name>
    <dbReference type="NCBI Taxonomy" id="331657"/>
    <lineage>
        <taxon>Eukaryota</taxon>
        <taxon>Fungi</taxon>
        <taxon>Dikarya</taxon>
        <taxon>Ascomycota</taxon>
        <taxon>Pezizomycotina</taxon>
        <taxon>Dothideomycetes</taxon>
        <taxon>Dothideomycetes incertae sedis</taxon>
        <taxon>Cryomyces</taxon>
    </lineage>
</organism>
<evidence type="ECO:0000313" key="3">
    <source>
        <dbReference type="Proteomes" id="UP000308768"/>
    </source>
</evidence>
<dbReference type="EMBL" id="NAJN01001522">
    <property type="protein sequence ID" value="TKA62678.1"/>
    <property type="molecule type" value="Genomic_DNA"/>
</dbReference>
<dbReference type="InterPro" id="IPR051209">
    <property type="entry name" value="FAD-bind_Monooxygenase_sf"/>
</dbReference>
<evidence type="ECO:0008006" key="4">
    <source>
        <dbReference type="Google" id="ProtNLM"/>
    </source>
</evidence>
<proteinExistence type="inferred from homology"/>
<dbReference type="AlphaFoldDB" id="A0A4U0WJL1"/>
<dbReference type="Pfam" id="PF13450">
    <property type="entry name" value="NAD_binding_8"/>
    <property type="match status" value="1"/>
</dbReference>
<accession>A0A4U0WJL1</accession>
<dbReference type="InterPro" id="IPR036188">
    <property type="entry name" value="FAD/NAD-bd_sf"/>
</dbReference>